<organism evidence="4 5">
    <name type="scientific">Lentinula lateritia</name>
    <dbReference type="NCBI Taxonomy" id="40482"/>
    <lineage>
        <taxon>Eukaryota</taxon>
        <taxon>Fungi</taxon>
        <taxon>Dikarya</taxon>
        <taxon>Basidiomycota</taxon>
        <taxon>Agaricomycotina</taxon>
        <taxon>Agaricomycetes</taxon>
        <taxon>Agaricomycetidae</taxon>
        <taxon>Agaricales</taxon>
        <taxon>Marasmiineae</taxon>
        <taxon>Omphalotaceae</taxon>
        <taxon>Lentinula</taxon>
    </lineage>
</organism>
<evidence type="ECO:0000259" key="3">
    <source>
        <dbReference type="PROSITE" id="PS50157"/>
    </source>
</evidence>
<name>A0A9W9AYV3_9AGAR</name>
<dbReference type="EMBL" id="JANVFS010000003">
    <property type="protein sequence ID" value="KAJ4493778.1"/>
    <property type="molecule type" value="Genomic_DNA"/>
</dbReference>
<dbReference type="GO" id="GO:0008270">
    <property type="term" value="F:zinc ion binding"/>
    <property type="evidence" value="ECO:0007669"/>
    <property type="project" value="UniProtKB-KW"/>
</dbReference>
<dbReference type="AlphaFoldDB" id="A0A9W9AYV3"/>
<gene>
    <name evidence="4" type="ORF">C8J55DRAFT_499752</name>
</gene>
<proteinExistence type="predicted"/>
<reference evidence="4" key="1">
    <citation type="submission" date="2022-08" db="EMBL/GenBank/DDBJ databases">
        <authorList>
            <consortium name="DOE Joint Genome Institute"/>
            <person name="Min B."/>
            <person name="Riley R."/>
            <person name="Sierra-Patev S."/>
            <person name="Naranjo-Ortiz M."/>
            <person name="Looney B."/>
            <person name="Konkel Z."/>
            <person name="Slot J.C."/>
            <person name="Sakamoto Y."/>
            <person name="Steenwyk J.L."/>
            <person name="Rokas A."/>
            <person name="Carro J."/>
            <person name="Camarero S."/>
            <person name="Ferreira P."/>
            <person name="Molpeceres G."/>
            <person name="Ruiz-Duenas F.J."/>
            <person name="Serrano A."/>
            <person name="Henrissat B."/>
            <person name="Drula E."/>
            <person name="Hughes K.W."/>
            <person name="Mata J.L."/>
            <person name="Ishikawa N.K."/>
            <person name="Vargas-Isla R."/>
            <person name="Ushijima S."/>
            <person name="Smith C.A."/>
            <person name="Ahrendt S."/>
            <person name="Andreopoulos W."/>
            <person name="He G."/>
            <person name="Labutti K."/>
            <person name="Lipzen A."/>
            <person name="Ng V."/>
            <person name="Sandor L."/>
            <person name="Barry K."/>
            <person name="Martinez A.T."/>
            <person name="Xiao Y."/>
            <person name="Gibbons J.G."/>
            <person name="Terashima K."/>
            <person name="Hibbett D.S."/>
            <person name="Grigoriev I.V."/>
        </authorList>
    </citation>
    <scope>NUCLEOTIDE SEQUENCE</scope>
    <source>
        <strain evidence="4">Sp2 HRB7682 ss15</strain>
    </source>
</reference>
<feature type="region of interest" description="Disordered" evidence="2">
    <location>
        <begin position="1"/>
        <end position="46"/>
    </location>
</feature>
<evidence type="ECO:0000313" key="4">
    <source>
        <dbReference type="EMBL" id="KAJ4493778.1"/>
    </source>
</evidence>
<evidence type="ECO:0000256" key="1">
    <source>
        <dbReference type="PROSITE-ProRule" id="PRU00042"/>
    </source>
</evidence>
<sequence>MMNISALRHNAEHNEPVSSESEEGEELTPWPEHVHETALSYPPHASSAQSHWANYEWSNRNGKSISRDLPKDQQYPINIFGHTAEQAFADFPEPGNDLSSGEDDDFAAHFPDTRPRRPHSALSHYAVSNERHSQNESPISPKSLNSTFRPIFYEPFQSHSYENAFGGASSSRGDAAPFLESTGPGLSRMSIGSYPDDETGRRRKQLFDNEETATQSLVNPVVSYPRSDLSPGGISAKVKGKQRSYEDAEDSAIPNVQMSGLHLGIDMSTETRTSPRLQLKDDDRRNARSRSSPTGSVYLDEDDVEEEFDCQRTETRSRKYTSHSSATGGRLGSSRAAVSRSGKRPVTSDEEDESALDQSVDALPPTIVSPTKPSGKKRKVNRYPCPVPLCKETFTRRNDVRRHIKNAAVHRDSPEALALLGEVVGAGTRCKYCNADLSRSDARMRHERASACGKRTTQKMKDQMLLKT</sequence>
<protein>
    <recommendedName>
        <fullName evidence="3">C2H2-type domain-containing protein</fullName>
    </recommendedName>
</protein>
<dbReference type="PROSITE" id="PS50157">
    <property type="entry name" value="ZINC_FINGER_C2H2_2"/>
    <property type="match status" value="1"/>
</dbReference>
<feature type="region of interest" description="Disordered" evidence="2">
    <location>
        <begin position="167"/>
        <end position="380"/>
    </location>
</feature>
<feature type="compositionally biased region" description="Acidic residues" evidence="2">
    <location>
        <begin position="299"/>
        <end position="308"/>
    </location>
</feature>
<reference evidence="4" key="2">
    <citation type="journal article" date="2023" name="Proc. Natl. Acad. Sci. U.S.A.">
        <title>A global phylogenomic analysis of the shiitake genus Lentinula.</title>
        <authorList>
            <person name="Sierra-Patev S."/>
            <person name="Min B."/>
            <person name="Naranjo-Ortiz M."/>
            <person name="Looney B."/>
            <person name="Konkel Z."/>
            <person name="Slot J.C."/>
            <person name="Sakamoto Y."/>
            <person name="Steenwyk J.L."/>
            <person name="Rokas A."/>
            <person name="Carro J."/>
            <person name="Camarero S."/>
            <person name="Ferreira P."/>
            <person name="Molpeceres G."/>
            <person name="Ruiz-Duenas F.J."/>
            <person name="Serrano A."/>
            <person name="Henrissat B."/>
            <person name="Drula E."/>
            <person name="Hughes K.W."/>
            <person name="Mata J.L."/>
            <person name="Ishikawa N.K."/>
            <person name="Vargas-Isla R."/>
            <person name="Ushijima S."/>
            <person name="Smith C.A."/>
            <person name="Donoghue J."/>
            <person name="Ahrendt S."/>
            <person name="Andreopoulos W."/>
            <person name="He G."/>
            <person name="LaButti K."/>
            <person name="Lipzen A."/>
            <person name="Ng V."/>
            <person name="Riley R."/>
            <person name="Sandor L."/>
            <person name="Barry K."/>
            <person name="Martinez A.T."/>
            <person name="Xiao Y."/>
            <person name="Gibbons J.G."/>
            <person name="Terashima K."/>
            <person name="Grigoriev I.V."/>
            <person name="Hibbett D."/>
        </authorList>
    </citation>
    <scope>NUCLEOTIDE SEQUENCE</scope>
    <source>
        <strain evidence="4">Sp2 HRB7682 ss15</strain>
    </source>
</reference>
<evidence type="ECO:0000256" key="2">
    <source>
        <dbReference type="SAM" id="MobiDB-lite"/>
    </source>
</evidence>
<dbReference type="InterPro" id="IPR013087">
    <property type="entry name" value="Znf_C2H2_type"/>
</dbReference>
<keyword evidence="1" id="KW-0479">Metal-binding</keyword>
<feature type="domain" description="C2H2-type" evidence="3">
    <location>
        <begin position="383"/>
        <end position="415"/>
    </location>
</feature>
<keyword evidence="1" id="KW-0862">Zinc</keyword>
<dbReference type="Gene3D" id="3.30.160.60">
    <property type="entry name" value="Classic Zinc Finger"/>
    <property type="match status" value="1"/>
</dbReference>
<dbReference type="Proteomes" id="UP001150238">
    <property type="component" value="Unassembled WGS sequence"/>
</dbReference>
<feature type="region of interest" description="Disordered" evidence="2">
    <location>
        <begin position="89"/>
        <end position="143"/>
    </location>
</feature>
<evidence type="ECO:0000313" key="5">
    <source>
        <dbReference type="Proteomes" id="UP001150238"/>
    </source>
</evidence>
<comment type="caution">
    <text evidence="4">The sequence shown here is derived from an EMBL/GenBank/DDBJ whole genome shotgun (WGS) entry which is preliminary data.</text>
</comment>
<keyword evidence="1" id="KW-0863">Zinc-finger</keyword>
<accession>A0A9W9AYV3</accession>